<feature type="transmembrane region" description="Helical" evidence="5">
    <location>
        <begin position="20"/>
        <end position="39"/>
    </location>
</feature>
<keyword evidence="7" id="KW-1185">Reference proteome</keyword>
<sequence length="207" mass="22626">MTAILTEEHLRLVQRLRKAALLILAVAAIAVLPFVGSAWSEAVHDGLETFGIGLMIVAITGRAWCSLYIGGRKLRALVTTGPYSVSRNPLYLFTFIGVFGLGLQTGAVLPAAVLACLTVAVFATVVPYEELALRGIFGPEYITYCARVPRYWPRFSTWQDSKRLEVEPATIVRTVADALPLLLAYPVMEAFEYLQNAGLIDAAFAIY</sequence>
<proteinExistence type="predicted"/>
<evidence type="ECO:0000313" key="7">
    <source>
        <dbReference type="Proteomes" id="UP000515317"/>
    </source>
</evidence>
<protein>
    <submittedName>
        <fullName evidence="6">Sodium:proton antiporter</fullName>
    </submittedName>
</protein>
<dbReference type="EMBL" id="AP023361">
    <property type="protein sequence ID" value="BCJ92004.1"/>
    <property type="molecule type" value="Genomic_DNA"/>
</dbReference>
<dbReference type="PANTHER" id="PTHR12714">
    <property type="entry name" value="PROTEIN-S ISOPRENYLCYSTEINE O-METHYLTRANSFERASE"/>
    <property type="match status" value="1"/>
</dbReference>
<dbReference type="Pfam" id="PF04191">
    <property type="entry name" value="PEMT"/>
    <property type="match status" value="1"/>
</dbReference>
<evidence type="ECO:0000256" key="5">
    <source>
        <dbReference type="SAM" id="Phobius"/>
    </source>
</evidence>
<feature type="transmembrane region" description="Helical" evidence="5">
    <location>
        <begin position="90"/>
        <end position="123"/>
    </location>
</feature>
<name>A0A6S6QNB6_9HYPH</name>
<dbReference type="KEGG" id="tso:IZ6_27390"/>
<dbReference type="Gene3D" id="1.20.120.1630">
    <property type="match status" value="1"/>
</dbReference>
<accession>A0A6S6QNB6</accession>
<organism evidence="6 7">
    <name type="scientific">Terrihabitans soli</name>
    <dbReference type="NCBI Taxonomy" id="708113"/>
    <lineage>
        <taxon>Bacteria</taxon>
        <taxon>Pseudomonadati</taxon>
        <taxon>Pseudomonadota</taxon>
        <taxon>Alphaproteobacteria</taxon>
        <taxon>Hyphomicrobiales</taxon>
        <taxon>Terrihabitans</taxon>
    </lineage>
</organism>
<dbReference type="GO" id="GO:0012505">
    <property type="term" value="C:endomembrane system"/>
    <property type="evidence" value="ECO:0007669"/>
    <property type="project" value="UniProtKB-SubCell"/>
</dbReference>
<evidence type="ECO:0000313" key="6">
    <source>
        <dbReference type="EMBL" id="BCJ92004.1"/>
    </source>
</evidence>
<keyword evidence="2 5" id="KW-0812">Transmembrane</keyword>
<dbReference type="PANTHER" id="PTHR12714:SF9">
    <property type="entry name" value="PROTEIN-S-ISOPRENYLCYSTEINE O-METHYLTRANSFERASE"/>
    <property type="match status" value="1"/>
</dbReference>
<dbReference type="InterPro" id="IPR007318">
    <property type="entry name" value="Phopholipid_MeTrfase"/>
</dbReference>
<reference evidence="6 7" key="1">
    <citation type="submission" date="2020-08" db="EMBL/GenBank/DDBJ databases">
        <title>Genome sequence of Rhizobiales bacterium strain IZ6.</title>
        <authorList>
            <person name="Nakai R."/>
            <person name="Naganuma T."/>
        </authorList>
    </citation>
    <scope>NUCLEOTIDE SEQUENCE [LARGE SCALE GENOMIC DNA]</scope>
    <source>
        <strain evidence="6 7">IZ6</strain>
    </source>
</reference>
<evidence type="ECO:0000256" key="2">
    <source>
        <dbReference type="ARBA" id="ARBA00022692"/>
    </source>
</evidence>
<evidence type="ECO:0000256" key="3">
    <source>
        <dbReference type="ARBA" id="ARBA00022989"/>
    </source>
</evidence>
<evidence type="ECO:0000256" key="1">
    <source>
        <dbReference type="ARBA" id="ARBA00004127"/>
    </source>
</evidence>
<gene>
    <name evidence="6" type="ORF">IZ6_27390</name>
</gene>
<dbReference type="GO" id="GO:0016740">
    <property type="term" value="F:transferase activity"/>
    <property type="evidence" value="ECO:0007669"/>
    <property type="project" value="UniProtKB-ARBA"/>
</dbReference>
<comment type="subcellular location">
    <subcellularLocation>
        <location evidence="1">Endomembrane system</location>
        <topology evidence="1">Multi-pass membrane protein</topology>
    </subcellularLocation>
</comment>
<dbReference type="RefSeq" id="WP_222875612.1">
    <property type="nucleotide sequence ID" value="NZ_AP023361.1"/>
</dbReference>
<keyword evidence="3 5" id="KW-1133">Transmembrane helix</keyword>
<dbReference type="AlphaFoldDB" id="A0A6S6QNB6"/>
<keyword evidence="4 5" id="KW-0472">Membrane</keyword>
<evidence type="ECO:0000256" key="4">
    <source>
        <dbReference type="ARBA" id="ARBA00023136"/>
    </source>
</evidence>
<dbReference type="Proteomes" id="UP000515317">
    <property type="component" value="Chromosome"/>
</dbReference>
<feature type="transmembrane region" description="Helical" evidence="5">
    <location>
        <begin position="51"/>
        <end position="69"/>
    </location>
</feature>